<evidence type="ECO:0000313" key="2">
    <source>
        <dbReference type="Proteomes" id="UP001501495"/>
    </source>
</evidence>
<evidence type="ECO:0000313" key="1">
    <source>
        <dbReference type="EMBL" id="GAA4115761.1"/>
    </source>
</evidence>
<dbReference type="Proteomes" id="UP001501495">
    <property type="component" value="Unassembled WGS sequence"/>
</dbReference>
<gene>
    <name evidence="1" type="ORF">GCM10022215_14850</name>
</gene>
<name>A0ABP7XGI9_9ACTN</name>
<sequence>MPDLGFTAGELNCTQTTAASAATTCTPRSWQQYLHKVPHGYRCHANTDVKFPTLT</sequence>
<dbReference type="RefSeq" id="WP_344732670.1">
    <property type="nucleotide sequence ID" value="NZ_BAAAZH010000012.1"/>
</dbReference>
<reference evidence="2" key="1">
    <citation type="journal article" date="2019" name="Int. J. Syst. Evol. Microbiol.">
        <title>The Global Catalogue of Microorganisms (GCM) 10K type strain sequencing project: providing services to taxonomists for standard genome sequencing and annotation.</title>
        <authorList>
            <consortium name="The Broad Institute Genomics Platform"/>
            <consortium name="The Broad Institute Genome Sequencing Center for Infectious Disease"/>
            <person name="Wu L."/>
            <person name="Ma J."/>
        </authorList>
    </citation>
    <scope>NUCLEOTIDE SEQUENCE [LARGE SCALE GENOMIC DNA]</scope>
    <source>
        <strain evidence="2">JCM 16703</strain>
    </source>
</reference>
<dbReference type="EMBL" id="BAAAZH010000012">
    <property type="protein sequence ID" value="GAA4115761.1"/>
    <property type="molecule type" value="Genomic_DNA"/>
</dbReference>
<proteinExistence type="predicted"/>
<accession>A0ABP7XGI9</accession>
<keyword evidence="2" id="KW-1185">Reference proteome</keyword>
<organism evidence="1 2">
    <name type="scientific">Nocardioides fonticola</name>
    <dbReference type="NCBI Taxonomy" id="450363"/>
    <lineage>
        <taxon>Bacteria</taxon>
        <taxon>Bacillati</taxon>
        <taxon>Actinomycetota</taxon>
        <taxon>Actinomycetes</taxon>
        <taxon>Propionibacteriales</taxon>
        <taxon>Nocardioidaceae</taxon>
        <taxon>Nocardioides</taxon>
    </lineage>
</organism>
<comment type="caution">
    <text evidence="1">The sequence shown here is derived from an EMBL/GenBank/DDBJ whole genome shotgun (WGS) entry which is preliminary data.</text>
</comment>
<protein>
    <submittedName>
        <fullName evidence="1">Uncharacterized protein</fullName>
    </submittedName>
</protein>